<dbReference type="InterPro" id="IPR032710">
    <property type="entry name" value="NTF2-like_dom_sf"/>
</dbReference>
<evidence type="ECO:0000313" key="1">
    <source>
        <dbReference type="EMBL" id="SUZ70273.1"/>
    </source>
</evidence>
<accession>A0A381PXX4</accession>
<dbReference type="Gene3D" id="3.10.450.50">
    <property type="match status" value="1"/>
</dbReference>
<gene>
    <name evidence="1" type="ORF">METZ01_LOCUS23127</name>
</gene>
<reference evidence="1" key="1">
    <citation type="submission" date="2018-05" db="EMBL/GenBank/DDBJ databases">
        <authorList>
            <person name="Lanie J.A."/>
            <person name="Ng W.-L."/>
            <person name="Kazmierczak K.M."/>
            <person name="Andrzejewski T.M."/>
            <person name="Davidsen T.M."/>
            <person name="Wayne K.J."/>
            <person name="Tettelin H."/>
            <person name="Glass J.I."/>
            <person name="Rusch D."/>
            <person name="Podicherti R."/>
            <person name="Tsui H.-C.T."/>
            <person name="Winkler M.E."/>
        </authorList>
    </citation>
    <scope>NUCLEOTIDE SEQUENCE</scope>
</reference>
<sequence length="209" mass="24690">MKVSKTIIILLFIVSGFINNLSFATDEEIKNEIIELINETKRIWDTQNYSDLKSLWDTDDENPLYIPEERIDFPTDWKSLEKYWDPIPGRKILEGIRNDYSNIKIKLVSNDVAIIVMDLHYDLKVINSNAMSGFDRVMCVVVKKNGQWKYTAYIEAPMNPMSQVYLMWKKSKMNNDPEYFDTYLQLLNLYEKAVPKDFEDYLESINKND</sequence>
<dbReference type="EMBL" id="UINC01001085">
    <property type="protein sequence ID" value="SUZ70273.1"/>
    <property type="molecule type" value="Genomic_DNA"/>
</dbReference>
<proteinExistence type="predicted"/>
<dbReference type="SUPFAM" id="SSF54427">
    <property type="entry name" value="NTF2-like"/>
    <property type="match status" value="1"/>
</dbReference>
<name>A0A381PXX4_9ZZZZ</name>
<protein>
    <recommendedName>
        <fullName evidence="2">SnoaL-like domain-containing protein</fullName>
    </recommendedName>
</protein>
<evidence type="ECO:0008006" key="2">
    <source>
        <dbReference type="Google" id="ProtNLM"/>
    </source>
</evidence>
<organism evidence="1">
    <name type="scientific">marine metagenome</name>
    <dbReference type="NCBI Taxonomy" id="408172"/>
    <lineage>
        <taxon>unclassified sequences</taxon>
        <taxon>metagenomes</taxon>
        <taxon>ecological metagenomes</taxon>
    </lineage>
</organism>
<dbReference type="AlphaFoldDB" id="A0A381PXX4"/>